<dbReference type="PANTHER" id="PTHR10916:SF0">
    <property type="entry name" value="LARGE RIBOSOMAL SUBUNIT PROTEIN UL29C"/>
    <property type="match status" value="1"/>
</dbReference>
<dbReference type="AlphaFoldDB" id="A0A813FYK6"/>
<dbReference type="GO" id="GO:0006412">
    <property type="term" value="P:translation"/>
    <property type="evidence" value="ECO:0007669"/>
    <property type="project" value="InterPro"/>
</dbReference>
<dbReference type="SUPFAM" id="SSF46561">
    <property type="entry name" value="Ribosomal protein L29 (L29p)"/>
    <property type="match status" value="1"/>
</dbReference>
<dbReference type="PANTHER" id="PTHR10916">
    <property type="entry name" value="60S RIBOSOMAL PROTEIN L35/50S RIBOSOMAL PROTEIN L29"/>
    <property type="match status" value="1"/>
</dbReference>
<dbReference type="EMBL" id="CAJNNV010026155">
    <property type="protein sequence ID" value="CAE8617425.1"/>
    <property type="molecule type" value="Genomic_DNA"/>
</dbReference>
<evidence type="ECO:0000313" key="8">
    <source>
        <dbReference type="Proteomes" id="UP000654075"/>
    </source>
</evidence>
<dbReference type="OrthoDB" id="479698at2759"/>
<evidence type="ECO:0000256" key="4">
    <source>
        <dbReference type="ARBA" id="ARBA00040028"/>
    </source>
</evidence>
<dbReference type="InterPro" id="IPR001854">
    <property type="entry name" value="Ribosomal_uL29"/>
</dbReference>
<dbReference type="EMBL" id="CAJNNV010033415">
    <property type="protein sequence ID" value="CAE8643731.1"/>
    <property type="molecule type" value="Genomic_DNA"/>
</dbReference>
<sequence length="219" mass="25360">MAPLPAPRMAAGRAHEQQVRWSARPLGVVCVVLAAWGALPELSDLQGFAVLRIGASAALETRRRSARTSMMAEDSSWQRSKPWWQDSKESLSSKLKVEASTDSIQRLRRQLTLEEAAFDQEIEDVVLSGKRALLRLRMQRAVETPGMKTHLFKKIRKQIARALTLRRQREIAMGITREQSRRMRRRKRIELKMQYEEAYGSEAHMPKSRRWLRRMGRIV</sequence>
<keyword evidence="3" id="KW-0687">Ribonucleoprotein</keyword>
<evidence type="ECO:0000256" key="3">
    <source>
        <dbReference type="ARBA" id="ARBA00023274"/>
    </source>
</evidence>
<protein>
    <recommendedName>
        <fullName evidence="4">Large ribosomal subunit protein uL29c</fullName>
    </recommendedName>
    <alternativeName>
        <fullName evidence="5">50S ribosomal protein L29, chloroplastic</fullName>
    </alternativeName>
</protein>
<organism evidence="6 8">
    <name type="scientific">Polarella glacialis</name>
    <name type="common">Dinoflagellate</name>
    <dbReference type="NCBI Taxonomy" id="89957"/>
    <lineage>
        <taxon>Eukaryota</taxon>
        <taxon>Sar</taxon>
        <taxon>Alveolata</taxon>
        <taxon>Dinophyceae</taxon>
        <taxon>Suessiales</taxon>
        <taxon>Suessiaceae</taxon>
        <taxon>Polarella</taxon>
    </lineage>
</organism>
<comment type="caution">
    <text evidence="6">The sequence shown here is derived from an EMBL/GenBank/DDBJ whole genome shotgun (WGS) entry which is preliminary data.</text>
</comment>
<dbReference type="PROSITE" id="PS00579">
    <property type="entry name" value="RIBOSOMAL_L29"/>
    <property type="match status" value="1"/>
</dbReference>
<evidence type="ECO:0000313" key="7">
    <source>
        <dbReference type="EMBL" id="CAE8643731.1"/>
    </source>
</evidence>
<dbReference type="InterPro" id="IPR050063">
    <property type="entry name" value="Ribosomal_protein_uL29"/>
</dbReference>
<comment type="similarity">
    <text evidence="1">Belongs to the universal ribosomal protein uL29 family.</text>
</comment>
<dbReference type="NCBIfam" id="TIGR00012">
    <property type="entry name" value="L29"/>
    <property type="match status" value="1"/>
</dbReference>
<evidence type="ECO:0000313" key="6">
    <source>
        <dbReference type="EMBL" id="CAE8617425.1"/>
    </source>
</evidence>
<accession>A0A813FYK6</accession>
<evidence type="ECO:0000256" key="5">
    <source>
        <dbReference type="ARBA" id="ARBA00042960"/>
    </source>
</evidence>
<dbReference type="CDD" id="cd00427">
    <property type="entry name" value="Ribosomal_L29_HIP"/>
    <property type="match status" value="1"/>
</dbReference>
<evidence type="ECO:0000256" key="2">
    <source>
        <dbReference type="ARBA" id="ARBA00022980"/>
    </source>
</evidence>
<keyword evidence="8" id="KW-1185">Reference proteome</keyword>
<dbReference type="Pfam" id="PF00831">
    <property type="entry name" value="Ribosomal_L29"/>
    <property type="match status" value="1"/>
</dbReference>
<gene>
    <name evidence="6" type="ORF">PGLA1383_LOCUS35082</name>
    <name evidence="7" type="ORF">PGLA1383_LOCUS58034</name>
</gene>
<dbReference type="HAMAP" id="MF_00374">
    <property type="entry name" value="Ribosomal_uL29"/>
    <property type="match status" value="1"/>
</dbReference>
<reference evidence="6" key="1">
    <citation type="submission" date="2021-02" db="EMBL/GenBank/DDBJ databases">
        <authorList>
            <person name="Dougan E. K."/>
            <person name="Rhodes N."/>
            <person name="Thang M."/>
            <person name="Chan C."/>
        </authorList>
    </citation>
    <scope>NUCLEOTIDE SEQUENCE</scope>
</reference>
<keyword evidence="2" id="KW-0689">Ribosomal protein</keyword>
<dbReference type="InterPro" id="IPR036049">
    <property type="entry name" value="Ribosomal_uL29_sf"/>
</dbReference>
<dbReference type="GO" id="GO:0003735">
    <property type="term" value="F:structural constituent of ribosome"/>
    <property type="evidence" value="ECO:0007669"/>
    <property type="project" value="InterPro"/>
</dbReference>
<dbReference type="InterPro" id="IPR018254">
    <property type="entry name" value="Ribosomal_uL29_CS"/>
</dbReference>
<dbReference type="Proteomes" id="UP000654075">
    <property type="component" value="Unassembled WGS sequence"/>
</dbReference>
<dbReference type="Gene3D" id="1.10.287.310">
    <property type="match status" value="1"/>
</dbReference>
<dbReference type="GO" id="GO:0022625">
    <property type="term" value="C:cytosolic large ribosomal subunit"/>
    <property type="evidence" value="ECO:0007669"/>
    <property type="project" value="TreeGrafter"/>
</dbReference>
<name>A0A813FYK6_POLGL</name>
<proteinExistence type="inferred from homology"/>
<evidence type="ECO:0000256" key="1">
    <source>
        <dbReference type="ARBA" id="ARBA00009254"/>
    </source>
</evidence>